<dbReference type="AlphaFoldDB" id="A0A9D3VVA7"/>
<accession>A0A9D3VVA7</accession>
<proteinExistence type="predicted"/>
<dbReference type="EMBL" id="JAIQCV010000005">
    <property type="protein sequence ID" value="KAH1097707.1"/>
    <property type="molecule type" value="Genomic_DNA"/>
</dbReference>
<dbReference type="Proteomes" id="UP000828251">
    <property type="component" value="Unassembled WGS sequence"/>
</dbReference>
<organism evidence="1 2">
    <name type="scientific">Gossypium stocksii</name>
    <dbReference type="NCBI Taxonomy" id="47602"/>
    <lineage>
        <taxon>Eukaryota</taxon>
        <taxon>Viridiplantae</taxon>
        <taxon>Streptophyta</taxon>
        <taxon>Embryophyta</taxon>
        <taxon>Tracheophyta</taxon>
        <taxon>Spermatophyta</taxon>
        <taxon>Magnoliopsida</taxon>
        <taxon>eudicotyledons</taxon>
        <taxon>Gunneridae</taxon>
        <taxon>Pentapetalae</taxon>
        <taxon>rosids</taxon>
        <taxon>malvids</taxon>
        <taxon>Malvales</taxon>
        <taxon>Malvaceae</taxon>
        <taxon>Malvoideae</taxon>
        <taxon>Gossypium</taxon>
    </lineage>
</organism>
<evidence type="ECO:0000313" key="2">
    <source>
        <dbReference type="Proteomes" id="UP000828251"/>
    </source>
</evidence>
<evidence type="ECO:0000313" key="1">
    <source>
        <dbReference type="EMBL" id="KAH1097707.1"/>
    </source>
</evidence>
<name>A0A9D3VVA7_9ROSI</name>
<keyword evidence="2" id="KW-1185">Reference proteome</keyword>
<sequence length="87" mass="9947">MPTKPMRAKPHLENQPEGASYVVKSVEISIQIPIILVGEIIQTSSRGLTKEVQINHKPNKILFTNLHHWKKESWGMTKLHVVKDLID</sequence>
<protein>
    <submittedName>
        <fullName evidence="1">Uncharacterized protein</fullName>
    </submittedName>
</protein>
<gene>
    <name evidence="1" type="ORF">J1N35_014628</name>
</gene>
<comment type="caution">
    <text evidence="1">The sequence shown here is derived from an EMBL/GenBank/DDBJ whole genome shotgun (WGS) entry which is preliminary data.</text>
</comment>
<reference evidence="1 2" key="1">
    <citation type="journal article" date="2021" name="Plant Biotechnol. J.">
        <title>Multi-omics assisted identification of the key and species-specific regulatory components of drought-tolerant mechanisms in Gossypium stocksii.</title>
        <authorList>
            <person name="Yu D."/>
            <person name="Ke L."/>
            <person name="Zhang D."/>
            <person name="Wu Y."/>
            <person name="Sun Y."/>
            <person name="Mei J."/>
            <person name="Sun J."/>
            <person name="Sun Y."/>
        </authorList>
    </citation>
    <scope>NUCLEOTIDE SEQUENCE [LARGE SCALE GENOMIC DNA]</scope>
    <source>
        <strain evidence="2">cv. E1</strain>
        <tissue evidence="1">Leaf</tissue>
    </source>
</reference>